<name>A0A069QSI4_HOYLO</name>
<reference evidence="1 2" key="1">
    <citation type="submission" date="2013-08" db="EMBL/GenBank/DDBJ databases">
        <authorList>
            <person name="Weinstock G."/>
            <person name="Sodergren E."/>
            <person name="Wylie T."/>
            <person name="Fulton L."/>
            <person name="Fulton R."/>
            <person name="Fronick C."/>
            <person name="O'Laughlin M."/>
            <person name="Godfrey J."/>
            <person name="Miner T."/>
            <person name="Herter B."/>
            <person name="Appelbaum E."/>
            <person name="Cordes M."/>
            <person name="Lek S."/>
            <person name="Wollam A."/>
            <person name="Pepin K.H."/>
            <person name="Palsikar V.B."/>
            <person name="Mitreva M."/>
            <person name="Wilson R.K."/>
        </authorList>
    </citation>
    <scope>NUCLEOTIDE SEQUENCE [LARGE SCALE GENOMIC DNA]</scope>
    <source>
        <strain evidence="1 2">ATCC 15930</strain>
    </source>
</reference>
<evidence type="ECO:0000313" key="2">
    <source>
        <dbReference type="Proteomes" id="UP000027442"/>
    </source>
</evidence>
<evidence type="ECO:0008006" key="3">
    <source>
        <dbReference type="Google" id="ProtNLM"/>
    </source>
</evidence>
<dbReference type="HOGENOM" id="CLU_096084_0_0_10"/>
<comment type="caution">
    <text evidence="1">The sequence shown here is derived from an EMBL/GenBank/DDBJ whole genome shotgun (WGS) entry which is preliminary data.</text>
</comment>
<proteinExistence type="predicted"/>
<accession>A0A069QSI4</accession>
<gene>
    <name evidence="1" type="ORF">HMPREF1991_01115</name>
</gene>
<keyword evidence="2" id="KW-1185">Reference proteome</keyword>
<dbReference type="PATRIC" id="fig|1122985.7.peg.1159"/>
<evidence type="ECO:0000313" key="1">
    <source>
        <dbReference type="EMBL" id="KDR52811.1"/>
    </source>
</evidence>
<dbReference type="AlphaFoldDB" id="A0A069QSI4"/>
<sequence length="280" mass="32806">MTMNNLLLNERLRQLYQDNWNKFCREIKRSGTSIGYPFLLSTCHWEGGVPTEKWYTNSDLKVMVFGQEPNKWYGIDRCDDFNSASQFYTGDEPETVETIMSAYENFYATNYSLNDGMWYFDEKGRKNTFHAKGINNFMSQLDEIVHSFNPKLRTVCMWNNISKLSTIDGKPVDNHTHNIERQFLSRVIAQEVEILHPDIILFLTGRYDAYIKESFGLTDEDFIPFSEFPVHDVAKVTIPGVKLAYRTCHPNAYPKAKPDYYRYVEAIIYDIHSNFNNLIK</sequence>
<protein>
    <recommendedName>
        <fullName evidence="3">Uracil-DNA glycosylase-like domain-containing protein</fullName>
    </recommendedName>
</protein>
<organism evidence="1 2">
    <name type="scientific">Hoylesella loescheii DSM 19665 = JCM 12249 = ATCC 15930</name>
    <dbReference type="NCBI Taxonomy" id="1122985"/>
    <lineage>
        <taxon>Bacteria</taxon>
        <taxon>Pseudomonadati</taxon>
        <taxon>Bacteroidota</taxon>
        <taxon>Bacteroidia</taxon>
        <taxon>Bacteroidales</taxon>
        <taxon>Prevotellaceae</taxon>
        <taxon>Hoylesella</taxon>
    </lineage>
</organism>
<dbReference type="Proteomes" id="UP000027442">
    <property type="component" value="Unassembled WGS sequence"/>
</dbReference>
<dbReference type="EMBL" id="JNGW01000044">
    <property type="protein sequence ID" value="KDR52811.1"/>
    <property type="molecule type" value="Genomic_DNA"/>
</dbReference>